<dbReference type="AlphaFoldDB" id="A0A934KPJ2"/>
<sequence>MDYTVYILYSQKRSRYYVGQTDDIAKRFIRLNKSLVPSTKTGAPWNLVFTQKVENRSKALTLEKKIK</sequence>
<dbReference type="SUPFAM" id="SSF82771">
    <property type="entry name" value="GIY-YIG endonuclease"/>
    <property type="match status" value="1"/>
</dbReference>
<dbReference type="Pfam" id="PF01541">
    <property type="entry name" value="GIY-YIG"/>
    <property type="match status" value="1"/>
</dbReference>
<dbReference type="InterPro" id="IPR035901">
    <property type="entry name" value="GIY-YIG_endonuc_sf"/>
</dbReference>
<dbReference type="Proteomes" id="UP000662373">
    <property type="component" value="Unassembled WGS sequence"/>
</dbReference>
<evidence type="ECO:0000313" key="3">
    <source>
        <dbReference type="Proteomes" id="UP000662373"/>
    </source>
</evidence>
<dbReference type="PROSITE" id="PS50164">
    <property type="entry name" value="GIY_YIG"/>
    <property type="match status" value="1"/>
</dbReference>
<gene>
    <name evidence="2" type="ORF">JEM65_21040</name>
</gene>
<name>A0A934KPJ2_9FLAO</name>
<dbReference type="CDD" id="cd10449">
    <property type="entry name" value="GIY-YIG_SLX1_like"/>
    <property type="match status" value="1"/>
</dbReference>
<dbReference type="InterPro" id="IPR000305">
    <property type="entry name" value="GIY-YIG_endonuc"/>
</dbReference>
<dbReference type="Gene3D" id="3.40.1440.10">
    <property type="entry name" value="GIY-YIG endonuclease"/>
    <property type="match status" value="1"/>
</dbReference>
<protein>
    <submittedName>
        <fullName evidence="2">GIY-YIG nuclease family protein</fullName>
    </submittedName>
</protein>
<accession>A0A934KPJ2</accession>
<dbReference type="RefSeq" id="WP_199603701.1">
    <property type="nucleotide sequence ID" value="NZ_JAEHJZ010000110.1"/>
</dbReference>
<evidence type="ECO:0000259" key="1">
    <source>
        <dbReference type="PROSITE" id="PS50164"/>
    </source>
</evidence>
<feature type="non-terminal residue" evidence="2">
    <location>
        <position position="67"/>
    </location>
</feature>
<organism evidence="2 3">
    <name type="scientific">Gelidibacter salicanalis</name>
    <dbReference type="NCBI Taxonomy" id="291193"/>
    <lineage>
        <taxon>Bacteria</taxon>
        <taxon>Pseudomonadati</taxon>
        <taxon>Bacteroidota</taxon>
        <taxon>Flavobacteriia</taxon>
        <taxon>Flavobacteriales</taxon>
        <taxon>Flavobacteriaceae</taxon>
        <taxon>Gelidibacter</taxon>
    </lineage>
</organism>
<reference evidence="2 3" key="1">
    <citation type="submission" date="2020-09" db="EMBL/GenBank/DDBJ databases">
        <title>Draft genome of Gelidibacter salicanalis PAMC21136.</title>
        <authorList>
            <person name="Park H."/>
        </authorList>
    </citation>
    <scope>NUCLEOTIDE SEQUENCE [LARGE SCALE GENOMIC DNA]</scope>
    <source>
        <strain evidence="2 3">PAMC21136</strain>
    </source>
</reference>
<feature type="domain" description="GIY-YIG" evidence="1">
    <location>
        <begin position="1"/>
        <end position="67"/>
    </location>
</feature>
<dbReference type="EMBL" id="JAEHJZ010000110">
    <property type="protein sequence ID" value="MBJ7883116.1"/>
    <property type="molecule type" value="Genomic_DNA"/>
</dbReference>
<evidence type="ECO:0000313" key="2">
    <source>
        <dbReference type="EMBL" id="MBJ7883116.1"/>
    </source>
</evidence>
<comment type="caution">
    <text evidence="2">The sequence shown here is derived from an EMBL/GenBank/DDBJ whole genome shotgun (WGS) entry which is preliminary data.</text>
</comment>
<keyword evidence="3" id="KW-1185">Reference proteome</keyword>
<proteinExistence type="predicted"/>